<gene>
    <name evidence="1" type="ORF">ACCO45_005479</name>
</gene>
<keyword evidence="2" id="KW-1185">Reference proteome</keyword>
<reference evidence="1" key="1">
    <citation type="submission" date="2024-12" db="EMBL/GenBank/DDBJ databases">
        <title>Comparative genomics and development of molecular markers within Purpureocillium lilacinum and among Purpureocillium species.</title>
        <authorList>
            <person name="Yeh Z.-Y."/>
            <person name="Ni N.-T."/>
            <person name="Lo P.-H."/>
            <person name="Mushyakhwo K."/>
            <person name="Lin C.-F."/>
            <person name="Nai Y.-S."/>
        </authorList>
    </citation>
    <scope>NUCLEOTIDE SEQUENCE</scope>
    <source>
        <strain evidence="1">NCHU-NPUST-175</strain>
    </source>
</reference>
<comment type="caution">
    <text evidence="1">The sequence shown here is derived from an EMBL/GenBank/DDBJ whole genome shotgun (WGS) entry which is preliminary data.</text>
</comment>
<name>A0ACC4DWQ6_PURLI</name>
<protein>
    <submittedName>
        <fullName evidence="1">Uncharacterized protein</fullName>
    </submittedName>
</protein>
<evidence type="ECO:0000313" key="1">
    <source>
        <dbReference type="EMBL" id="KAL3960362.1"/>
    </source>
</evidence>
<organism evidence="1 2">
    <name type="scientific">Purpureocillium lilacinum</name>
    <name type="common">Paecilomyces lilacinus</name>
    <dbReference type="NCBI Taxonomy" id="33203"/>
    <lineage>
        <taxon>Eukaryota</taxon>
        <taxon>Fungi</taxon>
        <taxon>Dikarya</taxon>
        <taxon>Ascomycota</taxon>
        <taxon>Pezizomycotina</taxon>
        <taxon>Sordariomycetes</taxon>
        <taxon>Hypocreomycetidae</taxon>
        <taxon>Hypocreales</taxon>
        <taxon>Ophiocordycipitaceae</taxon>
        <taxon>Purpureocillium</taxon>
    </lineage>
</organism>
<sequence>MSSKKFYSDLALAKAASFGHVSNIRRGELEDGISFLFSVEALELAVNMELVIRDITEYTKSASFMLITSYENPGEADVSKNLQALSNDIPANGTVSEILAFLSDSLLAALTTRLDEMDVSQASDFDDSSVMDQDYHDEWDDPHAATDGFGKPNTHLAEIPDNAKLGSIKAVGGQELKHVLEAWGLKSTEYLVLLIHFANGYPELAKYEALLKSNWMCSFDESTQVSAFLVNHMSAPINRQLNQDLHGLLRLRRRHRMSWSAVQKLLSHSQNDSCAEFQPMDLDEEAIISNRVPEALQVDYALDDEDQVSLPLVAMQFALRQLVRCTELCMACHEAMGEGLGSGSLKPYVCEKPLCLYQYLSLGFGPSIEHEIINNPLVVDVLVSLAYSAVISGRIRDFPLALSVTVPNLNKVSQGAVKSESQLSAPASLQQHPLVELAVCRADSDTATGSSD</sequence>
<accession>A0ACC4DWQ6</accession>
<evidence type="ECO:0000313" key="2">
    <source>
        <dbReference type="Proteomes" id="UP001638806"/>
    </source>
</evidence>
<dbReference type="Proteomes" id="UP001638806">
    <property type="component" value="Unassembled WGS sequence"/>
</dbReference>
<dbReference type="EMBL" id="JBGNUJ010000004">
    <property type="protein sequence ID" value="KAL3960362.1"/>
    <property type="molecule type" value="Genomic_DNA"/>
</dbReference>
<proteinExistence type="predicted"/>